<dbReference type="PANTHER" id="PTHR43025">
    <property type="entry name" value="MONOGALACTOSYLDIACYLGLYCEROL SYNTHASE"/>
    <property type="match status" value="1"/>
</dbReference>
<keyword evidence="2" id="KW-0328">Glycosyltransferase</keyword>
<evidence type="ECO:0000313" key="6">
    <source>
        <dbReference type="Proteomes" id="UP000663499"/>
    </source>
</evidence>
<dbReference type="GO" id="GO:0009247">
    <property type="term" value="P:glycolipid biosynthetic process"/>
    <property type="evidence" value="ECO:0007669"/>
    <property type="project" value="InterPro"/>
</dbReference>
<dbReference type="GO" id="GO:0016020">
    <property type="term" value="C:membrane"/>
    <property type="evidence" value="ECO:0007669"/>
    <property type="project" value="GOC"/>
</dbReference>
<accession>A0A975AGR4</accession>
<evidence type="ECO:0000259" key="4">
    <source>
        <dbReference type="Pfam" id="PF06925"/>
    </source>
</evidence>
<dbReference type="AlphaFoldDB" id="A0A975AGR4"/>
<protein>
    <submittedName>
        <fullName evidence="5">Galactosyldiacylglycerol synthase</fullName>
    </submittedName>
</protein>
<dbReference type="SUPFAM" id="SSF53756">
    <property type="entry name" value="UDP-Glycosyltransferase/glycogen phosphorylase"/>
    <property type="match status" value="1"/>
</dbReference>
<organism evidence="5 6">
    <name type="scientific">Alkalibacter rhizosphaerae</name>
    <dbReference type="NCBI Taxonomy" id="2815577"/>
    <lineage>
        <taxon>Bacteria</taxon>
        <taxon>Bacillati</taxon>
        <taxon>Bacillota</taxon>
        <taxon>Clostridia</taxon>
        <taxon>Eubacteriales</taxon>
        <taxon>Eubacteriaceae</taxon>
        <taxon>Alkalibacter</taxon>
    </lineage>
</organism>
<dbReference type="InterPro" id="IPR050519">
    <property type="entry name" value="Glycosyltransf_28_UgtP"/>
</dbReference>
<sequence length="368" mass="42352">MKILFLPILQIPTGHHAVADSLISSIKKRRDNIECSKVDVFSYANPSLEKFLRSTYLRWIRRFPNSYGRIYLDTMHASRRDKTFGVLKIFAKHMKRLLEEEKPDLIVCTSSIPSHILEILLDTGYTTAPIVNVYTDFWMNNLWGITYADYHLVTDQTFKETVLKVGPKEPSRVYVTGIPVDERYMEPKPVEQNKLQPEILVSGGSMGLVGAKKVVQQIESMSGHGYSVTALCGRNKKLYENISHSNTDVKPIPYIHSSEAMNRLYDRCGAIITKPGGVTMSECLHKRLPAFIHGELPGQEEVNKNYLMERGLVHSLDWNQPLIQQLDRFFLDDEEVQAWRKRVDEYLAEIEMPYWEAMLKIIDEVEKG</sequence>
<comment type="similarity">
    <text evidence="1">Belongs to the glycosyltransferase 28 family.</text>
</comment>
<dbReference type="PANTHER" id="PTHR43025:SF3">
    <property type="entry name" value="MONOGALACTOSYLDIACYLGLYCEROL SYNTHASE 1, CHLOROPLASTIC"/>
    <property type="match status" value="1"/>
</dbReference>
<keyword evidence="6" id="KW-1185">Reference proteome</keyword>
<dbReference type="GO" id="GO:0016758">
    <property type="term" value="F:hexosyltransferase activity"/>
    <property type="evidence" value="ECO:0007669"/>
    <property type="project" value="InterPro"/>
</dbReference>
<evidence type="ECO:0000256" key="3">
    <source>
        <dbReference type="ARBA" id="ARBA00022679"/>
    </source>
</evidence>
<dbReference type="InterPro" id="IPR009695">
    <property type="entry name" value="Diacylglyc_glucosyltr_N"/>
</dbReference>
<evidence type="ECO:0000256" key="1">
    <source>
        <dbReference type="ARBA" id="ARBA00006962"/>
    </source>
</evidence>
<dbReference type="RefSeq" id="WP_207299176.1">
    <property type="nucleotide sequence ID" value="NZ_CP071444.1"/>
</dbReference>
<keyword evidence="3" id="KW-0808">Transferase</keyword>
<feature type="domain" description="Diacylglycerol glucosyltransferase N-terminal" evidence="4">
    <location>
        <begin position="15"/>
        <end position="180"/>
    </location>
</feature>
<dbReference type="Gene3D" id="3.40.50.2000">
    <property type="entry name" value="Glycogen Phosphorylase B"/>
    <property type="match status" value="1"/>
</dbReference>
<evidence type="ECO:0000313" key="5">
    <source>
        <dbReference type="EMBL" id="QSX07834.1"/>
    </source>
</evidence>
<dbReference type="Pfam" id="PF06925">
    <property type="entry name" value="MGDG_synth"/>
    <property type="match status" value="1"/>
</dbReference>
<evidence type="ECO:0000256" key="2">
    <source>
        <dbReference type="ARBA" id="ARBA00022676"/>
    </source>
</evidence>
<dbReference type="KEGG" id="alka:J0B03_08425"/>
<name>A0A975AGR4_9FIRM</name>
<reference evidence="5" key="1">
    <citation type="submission" date="2021-03" db="EMBL/GenBank/DDBJ databases">
        <title>Alkalibacter marinus sp. nov., isolated from tidal flat sediment.</title>
        <authorList>
            <person name="Namirimu T."/>
            <person name="Yang J.-A."/>
            <person name="Yang S.-H."/>
            <person name="Kim Y.-J."/>
            <person name="Kwon K.K."/>
        </authorList>
    </citation>
    <scope>NUCLEOTIDE SEQUENCE</scope>
    <source>
        <strain evidence="5">ES005</strain>
    </source>
</reference>
<dbReference type="Proteomes" id="UP000663499">
    <property type="component" value="Chromosome"/>
</dbReference>
<gene>
    <name evidence="5" type="ORF">J0B03_08425</name>
</gene>
<proteinExistence type="inferred from homology"/>
<dbReference type="EMBL" id="CP071444">
    <property type="protein sequence ID" value="QSX07834.1"/>
    <property type="molecule type" value="Genomic_DNA"/>
</dbReference>